<keyword evidence="6 8" id="KW-1133">Transmembrane helix</keyword>
<dbReference type="Proteomes" id="UP000541535">
    <property type="component" value="Unassembled WGS sequence"/>
</dbReference>
<dbReference type="GO" id="GO:0010041">
    <property type="term" value="P:response to iron(III) ion"/>
    <property type="evidence" value="ECO:0007669"/>
    <property type="project" value="TreeGrafter"/>
</dbReference>
<evidence type="ECO:0000256" key="2">
    <source>
        <dbReference type="ARBA" id="ARBA00022475"/>
    </source>
</evidence>
<keyword evidence="11" id="KW-1185">Reference proteome</keyword>
<organism evidence="10 11">
    <name type="scientific">Pseudoduganella violacea</name>
    <dbReference type="NCBI Taxonomy" id="1715466"/>
    <lineage>
        <taxon>Bacteria</taxon>
        <taxon>Pseudomonadati</taxon>
        <taxon>Pseudomonadota</taxon>
        <taxon>Betaproteobacteria</taxon>
        <taxon>Burkholderiales</taxon>
        <taxon>Oxalobacteraceae</taxon>
        <taxon>Telluria group</taxon>
        <taxon>Pseudoduganella</taxon>
    </lineage>
</organism>
<evidence type="ECO:0000256" key="6">
    <source>
        <dbReference type="ARBA" id="ARBA00022989"/>
    </source>
</evidence>
<evidence type="ECO:0000256" key="5">
    <source>
        <dbReference type="ARBA" id="ARBA00022692"/>
    </source>
</evidence>
<evidence type="ECO:0000313" key="11">
    <source>
        <dbReference type="Proteomes" id="UP000541535"/>
    </source>
</evidence>
<feature type="transmembrane region" description="Helical" evidence="8">
    <location>
        <begin position="295"/>
        <end position="316"/>
    </location>
</feature>
<dbReference type="Pfam" id="PF13231">
    <property type="entry name" value="PMT_2"/>
    <property type="match status" value="1"/>
</dbReference>
<evidence type="ECO:0000313" key="10">
    <source>
        <dbReference type="EMBL" id="MBB3120038.1"/>
    </source>
</evidence>
<sequence>MLADHRPGWSVTTSLPNNALSASTRIEDVGRNWQAWLLTATALLLFARLGLMWFAPLADTTEARYGEIARQAVSNGFWLMPHMDPQTPFFAKPPLSTWSSAAFMAVFGVNEFAARLPALLVSLGAIWITMRMAAELGLRQRWLVIPVLASSPLFFASAGAVMTDAVQMGVVLAAQYCAWQVWREAPQTSRWRLAFWAMIGLGALSKGLATWVLIALPLASFAFMQGKPMQLLRRLADPRGVLLALVTFLPWYIAAEARYPGFLNYFIVGEHFARFLQPGWMGDRYGTAHRQPLGAIWIFWTGAILPWIGVFGCLLFRAVQRWRGRPAVMQPLECFLWCATLAPLLFFTFSRNIIWTYALTAIPPFAVLAAQWLEDSAESLQQRSALGLAAFAALVLTCAPLIERQMNANSERELIQNFLQHAPTGAQLHYQTHPAFSSAFYSKGALCKGDCHSKVVVMDNQEAQRLHIPADRIRFQGAHRSLVEIK</sequence>
<gene>
    <name evidence="10" type="ORF">FHS03_003097</name>
</gene>
<evidence type="ECO:0000256" key="7">
    <source>
        <dbReference type="ARBA" id="ARBA00023136"/>
    </source>
</evidence>
<feature type="transmembrane region" description="Helical" evidence="8">
    <location>
        <begin position="193"/>
        <end position="224"/>
    </location>
</feature>
<feature type="transmembrane region" description="Helical" evidence="8">
    <location>
        <begin position="236"/>
        <end position="254"/>
    </location>
</feature>
<proteinExistence type="predicted"/>
<comment type="subcellular location">
    <subcellularLocation>
        <location evidence="1">Cell membrane</location>
        <topology evidence="1">Multi-pass membrane protein</topology>
    </subcellularLocation>
</comment>
<keyword evidence="4 10" id="KW-0808">Transferase</keyword>
<evidence type="ECO:0000256" key="3">
    <source>
        <dbReference type="ARBA" id="ARBA00022676"/>
    </source>
</evidence>
<evidence type="ECO:0000256" key="8">
    <source>
        <dbReference type="SAM" id="Phobius"/>
    </source>
</evidence>
<feature type="transmembrane region" description="Helical" evidence="8">
    <location>
        <begin position="142"/>
        <end position="162"/>
    </location>
</feature>
<dbReference type="EMBL" id="JACHXD010000008">
    <property type="protein sequence ID" value="MBB3120038.1"/>
    <property type="molecule type" value="Genomic_DNA"/>
</dbReference>
<dbReference type="GO" id="GO:0009103">
    <property type="term" value="P:lipopolysaccharide biosynthetic process"/>
    <property type="evidence" value="ECO:0007669"/>
    <property type="project" value="UniProtKB-ARBA"/>
</dbReference>
<protein>
    <submittedName>
        <fullName evidence="10">4-amino-4-deoxy-L-arabinose transferase-like glycosyltransferase</fullName>
    </submittedName>
</protein>
<evidence type="ECO:0000256" key="1">
    <source>
        <dbReference type="ARBA" id="ARBA00004651"/>
    </source>
</evidence>
<feature type="transmembrane region" description="Helical" evidence="8">
    <location>
        <begin position="35"/>
        <end position="55"/>
    </location>
</feature>
<comment type="caution">
    <text evidence="10">The sequence shown here is derived from an EMBL/GenBank/DDBJ whole genome shotgun (WGS) entry which is preliminary data.</text>
</comment>
<accession>A0A7W5FVA8</accession>
<dbReference type="InterPro" id="IPR050297">
    <property type="entry name" value="LipidA_mod_glycosyltrf_83"/>
</dbReference>
<keyword evidence="7 8" id="KW-0472">Membrane</keyword>
<feature type="domain" description="Glycosyltransferase RgtA/B/C/D-like" evidence="9">
    <location>
        <begin position="92"/>
        <end position="252"/>
    </location>
</feature>
<keyword evidence="3" id="KW-0328">Glycosyltransferase</keyword>
<keyword evidence="2" id="KW-1003">Cell membrane</keyword>
<feature type="transmembrane region" description="Helical" evidence="8">
    <location>
        <begin position="385"/>
        <end position="402"/>
    </location>
</feature>
<dbReference type="InterPro" id="IPR038731">
    <property type="entry name" value="RgtA/B/C-like"/>
</dbReference>
<reference evidence="10 11" key="1">
    <citation type="submission" date="2020-08" db="EMBL/GenBank/DDBJ databases">
        <title>Genomic Encyclopedia of Type Strains, Phase III (KMG-III): the genomes of soil and plant-associated and newly described type strains.</title>
        <authorList>
            <person name="Whitman W."/>
        </authorList>
    </citation>
    <scope>NUCLEOTIDE SEQUENCE [LARGE SCALE GENOMIC DNA]</scope>
    <source>
        <strain evidence="10 11">CECT 8897</strain>
    </source>
</reference>
<dbReference type="PANTHER" id="PTHR33908:SF3">
    <property type="entry name" value="UNDECAPRENYL PHOSPHATE-ALPHA-4-AMINO-4-DEOXY-L-ARABINOSE ARABINOSYL TRANSFERASE"/>
    <property type="match status" value="1"/>
</dbReference>
<dbReference type="PANTHER" id="PTHR33908">
    <property type="entry name" value="MANNOSYLTRANSFERASE YKCB-RELATED"/>
    <property type="match status" value="1"/>
</dbReference>
<feature type="transmembrane region" description="Helical" evidence="8">
    <location>
        <begin position="353"/>
        <end position="373"/>
    </location>
</feature>
<keyword evidence="5 8" id="KW-0812">Transmembrane</keyword>
<evidence type="ECO:0000259" key="9">
    <source>
        <dbReference type="Pfam" id="PF13231"/>
    </source>
</evidence>
<dbReference type="GO" id="GO:0005886">
    <property type="term" value="C:plasma membrane"/>
    <property type="evidence" value="ECO:0007669"/>
    <property type="project" value="UniProtKB-SubCell"/>
</dbReference>
<dbReference type="AlphaFoldDB" id="A0A7W5FVA8"/>
<dbReference type="GO" id="GO:0016763">
    <property type="term" value="F:pentosyltransferase activity"/>
    <property type="evidence" value="ECO:0007669"/>
    <property type="project" value="TreeGrafter"/>
</dbReference>
<feature type="transmembrane region" description="Helical" evidence="8">
    <location>
        <begin position="112"/>
        <end position="130"/>
    </location>
</feature>
<dbReference type="RefSeq" id="WP_183441828.1">
    <property type="nucleotide sequence ID" value="NZ_JACHXD010000008.1"/>
</dbReference>
<name>A0A7W5FVA8_9BURK</name>
<evidence type="ECO:0000256" key="4">
    <source>
        <dbReference type="ARBA" id="ARBA00022679"/>
    </source>
</evidence>